<proteinExistence type="predicted"/>
<organism evidence="9 10">
    <name type="scientific">Chondromyces apiculatus DSM 436</name>
    <dbReference type="NCBI Taxonomy" id="1192034"/>
    <lineage>
        <taxon>Bacteria</taxon>
        <taxon>Pseudomonadati</taxon>
        <taxon>Myxococcota</taxon>
        <taxon>Polyangia</taxon>
        <taxon>Polyangiales</taxon>
        <taxon>Polyangiaceae</taxon>
        <taxon>Chondromyces</taxon>
    </lineage>
</organism>
<dbReference type="PROSITE" id="PS50109">
    <property type="entry name" value="HIS_KIN"/>
    <property type="match status" value="1"/>
</dbReference>
<keyword evidence="7" id="KW-0472">Membrane</keyword>
<keyword evidence="5 9" id="KW-0418">Kinase</keyword>
<dbReference type="Gene3D" id="1.10.287.130">
    <property type="match status" value="1"/>
</dbReference>
<feature type="domain" description="Histidine kinase" evidence="8">
    <location>
        <begin position="302"/>
        <end position="524"/>
    </location>
</feature>
<keyword evidence="3" id="KW-0597">Phosphoprotein</keyword>
<comment type="caution">
    <text evidence="9">The sequence shown here is derived from an EMBL/GenBank/DDBJ whole genome shotgun (WGS) entry which is preliminary data.</text>
</comment>
<evidence type="ECO:0000256" key="4">
    <source>
        <dbReference type="ARBA" id="ARBA00022679"/>
    </source>
</evidence>
<accession>A0A017T458</accession>
<dbReference type="Pfam" id="PF00512">
    <property type="entry name" value="HisKA"/>
    <property type="match status" value="1"/>
</dbReference>
<sequence length="538" mass="59793">MSEQHVGRRERLLYFALVPAIVLAVLVLGGIALRTTLQIEKARQQTVFDATLTLGDERVDRLDKLIIAQDNVVAAHVDVANLGLITRRWLPTAARETPTVRAILVLDLDSPDRDVLSFISRSAPGREDDQIRRLLVTRLLPQLNFDGPVEELRHLHHVVDQQSLLLSYWQRTREGRRYLIVAWHDVPRLVHEVLPRLYRDVDRGNSRMNVIDESGRIVFGPPIKEGEFTVGRPFPTTLYNWRLQLALTTAEELGQKVERQRLIEIGMVGLAGMVALAGLAIVVLASVKERRLAALKSDFVANVSHELKTPLSLIRMFGDLLLGGRVPSDEKRRQYLQIIVGESERLTALIENVLDFAKVERGKAAYQFAEGDVGAVVARAVDLYRYRAEREGMEVHLDIATGPLDALIDAGALELSVMNLLDNATKYAREGGRVDVTVARATKGMIEVRVSDRGPGVDPEEQGQIFERFVRGRRVAEHRARGSGIGLALVKHIAESHSGSISVRSPVTEDGRGSTFVLSLPALPKPRLTVPVSLHLAE</sequence>
<dbReference type="eggNOG" id="COG2205">
    <property type="taxonomic scope" value="Bacteria"/>
</dbReference>
<dbReference type="InterPro" id="IPR050736">
    <property type="entry name" value="Sensor_HK_Regulatory"/>
</dbReference>
<evidence type="ECO:0000313" key="10">
    <source>
        <dbReference type="Proteomes" id="UP000019678"/>
    </source>
</evidence>
<dbReference type="EMBL" id="ASRX01000042">
    <property type="protein sequence ID" value="EYF03792.1"/>
    <property type="molecule type" value="Genomic_DNA"/>
</dbReference>
<keyword evidence="7" id="KW-1133">Transmembrane helix</keyword>
<feature type="transmembrane region" description="Helical" evidence="7">
    <location>
        <begin position="265"/>
        <end position="287"/>
    </location>
</feature>
<dbReference type="CDD" id="cd00075">
    <property type="entry name" value="HATPase"/>
    <property type="match status" value="1"/>
</dbReference>
<dbReference type="SUPFAM" id="SSF47384">
    <property type="entry name" value="Homodimeric domain of signal transducing histidine kinase"/>
    <property type="match status" value="1"/>
</dbReference>
<evidence type="ECO:0000256" key="1">
    <source>
        <dbReference type="ARBA" id="ARBA00000085"/>
    </source>
</evidence>
<evidence type="ECO:0000259" key="8">
    <source>
        <dbReference type="PROSITE" id="PS50109"/>
    </source>
</evidence>
<protein>
    <recommendedName>
        <fullName evidence="2">histidine kinase</fullName>
        <ecNumber evidence="2">2.7.13.3</ecNumber>
    </recommendedName>
</protein>
<dbReference type="PRINTS" id="PR00344">
    <property type="entry name" value="BCTRLSENSOR"/>
</dbReference>
<evidence type="ECO:0000256" key="5">
    <source>
        <dbReference type="ARBA" id="ARBA00022777"/>
    </source>
</evidence>
<dbReference type="SMART" id="SM00387">
    <property type="entry name" value="HATPase_c"/>
    <property type="match status" value="1"/>
</dbReference>
<dbReference type="GO" id="GO:0000155">
    <property type="term" value="F:phosphorelay sensor kinase activity"/>
    <property type="evidence" value="ECO:0007669"/>
    <property type="project" value="InterPro"/>
</dbReference>
<dbReference type="SMART" id="SM00388">
    <property type="entry name" value="HisKA"/>
    <property type="match status" value="1"/>
</dbReference>
<dbReference type="FunFam" id="1.10.287.130:FF:000001">
    <property type="entry name" value="Two-component sensor histidine kinase"/>
    <property type="match status" value="1"/>
</dbReference>
<dbReference type="PANTHER" id="PTHR43711">
    <property type="entry name" value="TWO-COMPONENT HISTIDINE KINASE"/>
    <property type="match status" value="1"/>
</dbReference>
<dbReference type="InterPro" id="IPR036097">
    <property type="entry name" value="HisK_dim/P_sf"/>
</dbReference>
<dbReference type="InterPro" id="IPR036890">
    <property type="entry name" value="HATPase_C_sf"/>
</dbReference>
<keyword evidence="10" id="KW-1185">Reference proteome</keyword>
<dbReference type="PANTHER" id="PTHR43711:SF1">
    <property type="entry name" value="HISTIDINE KINASE 1"/>
    <property type="match status" value="1"/>
</dbReference>
<dbReference type="AlphaFoldDB" id="A0A017T458"/>
<dbReference type="CDD" id="cd00082">
    <property type="entry name" value="HisKA"/>
    <property type="match status" value="1"/>
</dbReference>
<reference evidence="9 10" key="1">
    <citation type="submission" date="2013-05" db="EMBL/GenBank/DDBJ databases">
        <title>Genome assembly of Chondromyces apiculatus DSM 436.</title>
        <authorList>
            <person name="Sharma G."/>
            <person name="Khatri I."/>
            <person name="Kaur C."/>
            <person name="Mayilraj S."/>
            <person name="Subramanian S."/>
        </authorList>
    </citation>
    <scope>NUCLEOTIDE SEQUENCE [LARGE SCALE GENOMIC DNA]</scope>
    <source>
        <strain evidence="9 10">DSM 436</strain>
    </source>
</reference>
<keyword evidence="6" id="KW-0902">Two-component regulatory system</keyword>
<feature type="transmembrane region" description="Helical" evidence="7">
    <location>
        <begin position="12"/>
        <end position="33"/>
    </location>
</feature>
<dbReference type="InterPro" id="IPR005467">
    <property type="entry name" value="His_kinase_dom"/>
</dbReference>
<dbReference type="OrthoDB" id="9813151at2"/>
<evidence type="ECO:0000313" key="9">
    <source>
        <dbReference type="EMBL" id="EYF03792.1"/>
    </source>
</evidence>
<dbReference type="Pfam" id="PF02518">
    <property type="entry name" value="HATPase_c"/>
    <property type="match status" value="1"/>
</dbReference>
<evidence type="ECO:0000256" key="6">
    <source>
        <dbReference type="ARBA" id="ARBA00023012"/>
    </source>
</evidence>
<dbReference type="EC" id="2.7.13.3" evidence="2"/>
<dbReference type="Proteomes" id="UP000019678">
    <property type="component" value="Unassembled WGS sequence"/>
</dbReference>
<dbReference type="RefSeq" id="WP_044245369.1">
    <property type="nucleotide sequence ID" value="NZ_ASRX01000042.1"/>
</dbReference>
<keyword evidence="7" id="KW-0812">Transmembrane</keyword>
<dbReference type="InterPro" id="IPR004358">
    <property type="entry name" value="Sig_transdc_His_kin-like_C"/>
</dbReference>
<evidence type="ECO:0000256" key="3">
    <source>
        <dbReference type="ARBA" id="ARBA00022553"/>
    </source>
</evidence>
<dbReference type="InterPro" id="IPR003661">
    <property type="entry name" value="HisK_dim/P_dom"/>
</dbReference>
<comment type="catalytic activity">
    <reaction evidence="1">
        <text>ATP + protein L-histidine = ADP + protein N-phospho-L-histidine.</text>
        <dbReference type="EC" id="2.7.13.3"/>
    </reaction>
</comment>
<dbReference type="SUPFAM" id="SSF55874">
    <property type="entry name" value="ATPase domain of HSP90 chaperone/DNA topoisomerase II/histidine kinase"/>
    <property type="match status" value="1"/>
</dbReference>
<gene>
    <name evidence="9" type="ORF">CAP_5222</name>
</gene>
<evidence type="ECO:0000256" key="2">
    <source>
        <dbReference type="ARBA" id="ARBA00012438"/>
    </source>
</evidence>
<name>A0A017T458_9BACT</name>
<dbReference type="Gene3D" id="3.30.565.10">
    <property type="entry name" value="Histidine kinase-like ATPase, C-terminal domain"/>
    <property type="match status" value="1"/>
</dbReference>
<dbReference type="InterPro" id="IPR003594">
    <property type="entry name" value="HATPase_dom"/>
</dbReference>
<evidence type="ECO:0000256" key="7">
    <source>
        <dbReference type="SAM" id="Phobius"/>
    </source>
</evidence>
<keyword evidence="4" id="KW-0808">Transferase</keyword>
<dbReference type="STRING" id="1192034.CAP_5222"/>